<dbReference type="PATRIC" id="fig|1445510.3.peg.1525"/>
<sequence length="123" mass="13832">MSDKRRFTRIDHDAQADIIMNRHSYSGHLLDISLKGVLLNCDHKLEGLVGQELEVVVQFGSLDHGLVAQAKCVHQEDHHIGLEFTSLDLDSASQLRRVIEMNLGSAELMDREVHALVNAHLEE</sequence>
<reference evidence="3 4" key="1">
    <citation type="submission" date="2014-01" db="EMBL/GenBank/DDBJ databases">
        <title>Full genme sequencing of cellulolytic bacterium Gynuella sunshinyii YC6258T gen. nov., sp. nov.</title>
        <authorList>
            <person name="Khan H."/>
            <person name="Chung E.J."/>
            <person name="Chung Y.R."/>
        </authorList>
    </citation>
    <scope>NUCLEOTIDE SEQUENCE [LARGE SCALE GENOMIC DNA]</scope>
    <source>
        <strain evidence="3 4">YC6258</strain>
    </source>
</reference>
<dbReference type="PIRSF" id="PIRSF028141">
    <property type="entry name" value="C-di-GMP_BP_PA4608"/>
    <property type="match status" value="1"/>
</dbReference>
<dbReference type="STRING" id="1445510.YC6258_01559"/>
<keyword evidence="4" id="KW-1185">Reference proteome</keyword>
<feature type="domain" description="PilZ" evidence="2">
    <location>
        <begin position="3"/>
        <end position="99"/>
    </location>
</feature>
<dbReference type="EMBL" id="CP007142">
    <property type="protein sequence ID" value="AJQ93607.1"/>
    <property type="molecule type" value="Genomic_DNA"/>
</dbReference>
<name>A0A0C5VG74_9GAMM</name>
<keyword evidence="1" id="KW-0547">Nucleotide-binding</keyword>
<evidence type="ECO:0000313" key="4">
    <source>
        <dbReference type="Proteomes" id="UP000032266"/>
    </source>
</evidence>
<dbReference type="OrthoDB" id="5298508at2"/>
<protein>
    <recommendedName>
        <fullName evidence="1">Cyclic diguanosine monophosphate-binding protein</fullName>
        <shortName evidence="1">c-di-GMP-binding protein</shortName>
    </recommendedName>
    <alternativeName>
        <fullName evidence="1">Pilz domain-containing protein</fullName>
    </alternativeName>
</protein>
<dbReference type="KEGG" id="gsn:YC6258_01559"/>
<dbReference type="Gene3D" id="2.40.10.220">
    <property type="entry name" value="predicted glycosyltransferase like domains"/>
    <property type="match status" value="1"/>
</dbReference>
<dbReference type="Proteomes" id="UP000032266">
    <property type="component" value="Chromosome"/>
</dbReference>
<dbReference type="InterPro" id="IPR009875">
    <property type="entry name" value="PilZ_domain"/>
</dbReference>
<dbReference type="InterPro" id="IPR027021">
    <property type="entry name" value="C-di-GMP_BP_PA4608"/>
</dbReference>
<dbReference type="RefSeq" id="WP_044616352.1">
    <property type="nucleotide sequence ID" value="NZ_CP007142.1"/>
</dbReference>
<evidence type="ECO:0000256" key="1">
    <source>
        <dbReference type="PIRNR" id="PIRNR028141"/>
    </source>
</evidence>
<accession>A0A0C5VG74</accession>
<dbReference type="SUPFAM" id="SSF141371">
    <property type="entry name" value="PilZ domain-like"/>
    <property type="match status" value="1"/>
</dbReference>
<comment type="subunit">
    <text evidence="1">Monomer in both c-di-GMP-bound and free forms.</text>
</comment>
<evidence type="ECO:0000313" key="3">
    <source>
        <dbReference type="EMBL" id="AJQ93607.1"/>
    </source>
</evidence>
<dbReference type="GO" id="GO:0035438">
    <property type="term" value="F:cyclic-di-GMP binding"/>
    <property type="evidence" value="ECO:0007669"/>
    <property type="project" value="InterPro"/>
</dbReference>
<organism evidence="3 4">
    <name type="scientific">Gynuella sunshinyii YC6258</name>
    <dbReference type="NCBI Taxonomy" id="1445510"/>
    <lineage>
        <taxon>Bacteria</taxon>
        <taxon>Pseudomonadati</taxon>
        <taxon>Pseudomonadota</taxon>
        <taxon>Gammaproteobacteria</taxon>
        <taxon>Oceanospirillales</taxon>
        <taxon>Saccharospirillaceae</taxon>
        <taxon>Gynuella</taxon>
    </lineage>
</organism>
<proteinExistence type="predicted"/>
<keyword evidence="1" id="KW-0973">c-di-GMP</keyword>
<dbReference type="Pfam" id="PF07238">
    <property type="entry name" value="PilZ"/>
    <property type="match status" value="1"/>
</dbReference>
<dbReference type="AlphaFoldDB" id="A0A0C5VG74"/>
<gene>
    <name evidence="3" type="ORF">YC6258_01559</name>
</gene>
<evidence type="ECO:0000259" key="2">
    <source>
        <dbReference type="Pfam" id="PF07238"/>
    </source>
</evidence>
<comment type="function">
    <text evidence="1">Binds the second messenger bis-(3'-5') cyclic dimeric guanosine monophosphate (c-di-GMP). Can bind two c-di-GMP molecules per monomer. May play a role in bacterial second-messenger regulated processes. Binding to c-di-GMP induces a conformational change of the C- and N-termini resulting in the exposure of a highly negative surface on one side of the protein to a possible effector protein.</text>
</comment>
<dbReference type="HOGENOM" id="CLU_146776_0_1_6"/>